<keyword evidence="2" id="KW-0732">Signal</keyword>
<dbReference type="Proteomes" id="UP000481583">
    <property type="component" value="Unassembled WGS sequence"/>
</dbReference>
<dbReference type="AlphaFoldDB" id="A0A6G4UB79"/>
<keyword evidence="1" id="KW-0812">Transmembrane</keyword>
<protein>
    <recommendedName>
        <fullName evidence="5">Secreted protein</fullName>
    </recommendedName>
</protein>
<feature type="chain" id="PRO_5026252706" description="Secreted protein" evidence="2">
    <location>
        <begin position="25"/>
        <end position="217"/>
    </location>
</feature>
<keyword evidence="1" id="KW-0472">Membrane</keyword>
<name>A0A6G4UB79_9ACTN</name>
<evidence type="ECO:0000256" key="2">
    <source>
        <dbReference type="SAM" id="SignalP"/>
    </source>
</evidence>
<keyword evidence="1" id="KW-1133">Transmembrane helix</keyword>
<feature type="transmembrane region" description="Helical" evidence="1">
    <location>
        <begin position="189"/>
        <end position="209"/>
    </location>
</feature>
<feature type="signal peptide" evidence="2">
    <location>
        <begin position="1"/>
        <end position="24"/>
    </location>
</feature>
<dbReference type="RefSeq" id="WP_165244029.1">
    <property type="nucleotide sequence ID" value="NZ_JAAKZV010000275.1"/>
</dbReference>
<reference evidence="3 4" key="1">
    <citation type="submission" date="2020-02" db="EMBL/GenBank/DDBJ databases">
        <title>Whole-genome analyses of novel actinobacteria.</title>
        <authorList>
            <person name="Sahin N."/>
        </authorList>
    </citation>
    <scope>NUCLEOTIDE SEQUENCE [LARGE SCALE GENOMIC DNA]</scope>
    <source>
        <strain evidence="3 4">A7024</strain>
    </source>
</reference>
<dbReference type="EMBL" id="JAAKZV010000275">
    <property type="protein sequence ID" value="NGN69262.1"/>
    <property type="molecule type" value="Genomic_DNA"/>
</dbReference>
<evidence type="ECO:0000256" key="1">
    <source>
        <dbReference type="SAM" id="Phobius"/>
    </source>
</evidence>
<evidence type="ECO:0008006" key="5">
    <source>
        <dbReference type="Google" id="ProtNLM"/>
    </source>
</evidence>
<dbReference type="NCBIfam" id="NF040672">
    <property type="entry name" value="SCO2322_fam"/>
    <property type="match status" value="1"/>
</dbReference>
<comment type="caution">
    <text evidence="3">The sequence shown here is derived from an EMBL/GenBank/DDBJ whole genome shotgun (WGS) entry which is preliminary data.</text>
</comment>
<accession>A0A6G4UB79</accession>
<proteinExistence type="predicted"/>
<keyword evidence="4" id="KW-1185">Reference proteome</keyword>
<dbReference type="NCBIfam" id="NF040681">
    <property type="entry name" value="GPS-CTERM"/>
    <property type="match status" value="1"/>
</dbReference>
<organism evidence="3 4">
    <name type="scientific">Streptomyces coryli</name>
    <dbReference type="NCBI Taxonomy" id="1128680"/>
    <lineage>
        <taxon>Bacteria</taxon>
        <taxon>Bacillati</taxon>
        <taxon>Actinomycetota</taxon>
        <taxon>Actinomycetes</taxon>
        <taxon>Kitasatosporales</taxon>
        <taxon>Streptomycetaceae</taxon>
        <taxon>Streptomyces</taxon>
    </lineage>
</organism>
<dbReference type="InterPro" id="IPR047703">
    <property type="entry name" value="SCO2322-like"/>
</dbReference>
<sequence length="217" mass="22101">MKRALTVLAAAGALALAAAAPAHAADYRYWSLRHGDDGAWTTTTVGPGTYRPQDGAVEGWRFAVFQEATKDSVNPRAKPDFDAICGSTPAKAGTKRVALVLDFGTAKDAPPGERPPAAVRKECVRLPPDATTAEGLAEAVPPLRYGNGGLLCAIAGYPRNGCADVVGGERASTKAPDDAGNGEDGGPSVGLLAGAALVVALGGAAAWQVRRRSGGQR</sequence>
<gene>
    <name evidence="3" type="ORF">G5C51_35920</name>
</gene>
<evidence type="ECO:0000313" key="3">
    <source>
        <dbReference type="EMBL" id="NGN69262.1"/>
    </source>
</evidence>
<dbReference type="InterPro" id="IPR047704">
    <property type="entry name" value="GPS-CTERM"/>
</dbReference>
<evidence type="ECO:0000313" key="4">
    <source>
        <dbReference type="Proteomes" id="UP000481583"/>
    </source>
</evidence>